<sequence>MSDDLQGRCDELARMALAACRRHGLFLAASESLTGGLLADAFVRIPGASDVFLGSAVTYDIAAKASVLGVDQQLLDAHGAVHPQVAEQMALGASKLYTQQGHEGAVLGLSTTGVAGPGPDNGQPAGLVYVGMAVPARLVRSPQAGTLAGDYCLCSVQLQLQGSREAVRRSTVLQLLRRVFQLLNA</sequence>
<evidence type="ECO:0000313" key="2">
    <source>
        <dbReference type="EMBL" id="BDR54804.1"/>
    </source>
</evidence>
<dbReference type="RefSeq" id="WP_425604984.1">
    <property type="nucleotide sequence ID" value="NZ_AP026800.1"/>
</dbReference>
<dbReference type="Gene3D" id="3.90.950.20">
    <property type="entry name" value="CinA-like"/>
    <property type="match status" value="1"/>
</dbReference>
<protein>
    <submittedName>
        <fullName evidence="2">Competence damage-inducible protein A</fullName>
    </submittedName>
</protein>
<dbReference type="InterPro" id="IPR008136">
    <property type="entry name" value="CinA_C"/>
</dbReference>
<evidence type="ECO:0000313" key="3">
    <source>
        <dbReference type="Proteomes" id="UP001321748"/>
    </source>
</evidence>
<dbReference type="Pfam" id="PF02464">
    <property type="entry name" value="CinA"/>
    <property type="match status" value="1"/>
</dbReference>
<gene>
    <name evidence="2" type="ORF">KIMH_09150</name>
</gene>
<organism evidence="2 3">
    <name type="scientific">Bombiscardovia apis</name>
    <dbReference type="NCBI Taxonomy" id="2932182"/>
    <lineage>
        <taxon>Bacteria</taxon>
        <taxon>Bacillati</taxon>
        <taxon>Actinomycetota</taxon>
        <taxon>Actinomycetes</taxon>
        <taxon>Bifidobacteriales</taxon>
        <taxon>Bifidobacteriaceae</taxon>
        <taxon>Bombiscardovia</taxon>
    </lineage>
</organism>
<reference evidence="2 3" key="1">
    <citation type="journal article" date="2023" name="Microbiol. Spectr.">
        <title>Symbiosis of Carpenter Bees with Uncharacterized Lactic Acid Bacteria Showing NAD Auxotrophy.</title>
        <authorList>
            <person name="Kawasaki S."/>
            <person name="Ozawa K."/>
            <person name="Mori T."/>
            <person name="Yamamoto A."/>
            <person name="Ito M."/>
            <person name="Ohkuma M."/>
            <person name="Sakamoto M."/>
            <person name="Matsutani M."/>
        </authorList>
    </citation>
    <scope>NUCLEOTIDE SEQUENCE [LARGE SCALE GENOMIC DNA]</scope>
    <source>
        <strain evidence="2 3">KimH</strain>
    </source>
</reference>
<accession>A0ABM8BD24</accession>
<dbReference type="InterPro" id="IPR036653">
    <property type="entry name" value="CinA-like_C"/>
</dbReference>
<name>A0ABM8BD24_9BIFI</name>
<dbReference type="Proteomes" id="UP001321748">
    <property type="component" value="Chromosome"/>
</dbReference>
<dbReference type="NCBIfam" id="TIGR00199">
    <property type="entry name" value="PncC_domain"/>
    <property type="match status" value="1"/>
</dbReference>
<keyword evidence="3" id="KW-1185">Reference proteome</keyword>
<evidence type="ECO:0000259" key="1">
    <source>
        <dbReference type="Pfam" id="PF02464"/>
    </source>
</evidence>
<proteinExistence type="predicted"/>
<dbReference type="SUPFAM" id="SSF142433">
    <property type="entry name" value="CinA-like"/>
    <property type="match status" value="1"/>
</dbReference>
<dbReference type="EMBL" id="AP026800">
    <property type="protein sequence ID" value="BDR54804.1"/>
    <property type="molecule type" value="Genomic_DNA"/>
</dbReference>
<feature type="domain" description="CinA C-terminal" evidence="1">
    <location>
        <begin position="11"/>
        <end position="179"/>
    </location>
</feature>